<organism evidence="4 5">
    <name type="scientific">Kitasatospora kifunensis</name>
    <name type="common">Streptomyces kifunensis</name>
    <dbReference type="NCBI Taxonomy" id="58351"/>
    <lineage>
        <taxon>Bacteria</taxon>
        <taxon>Bacillati</taxon>
        <taxon>Actinomycetota</taxon>
        <taxon>Actinomycetes</taxon>
        <taxon>Kitasatosporales</taxon>
        <taxon>Streptomycetaceae</taxon>
        <taxon>Kitasatospora</taxon>
    </lineage>
</organism>
<comment type="caution">
    <text evidence="4">The sequence shown here is derived from an EMBL/GenBank/DDBJ whole genome shotgun (WGS) entry which is preliminary data.</text>
</comment>
<dbReference type="GO" id="GO:0004177">
    <property type="term" value="F:aminopeptidase activity"/>
    <property type="evidence" value="ECO:0007669"/>
    <property type="project" value="UniProtKB-KW"/>
</dbReference>
<evidence type="ECO:0000259" key="3">
    <source>
        <dbReference type="Pfam" id="PF00561"/>
    </source>
</evidence>
<proteinExistence type="inferred from homology"/>
<dbReference type="GO" id="GO:0006508">
    <property type="term" value="P:proteolysis"/>
    <property type="evidence" value="ECO:0007669"/>
    <property type="project" value="InterPro"/>
</dbReference>
<dbReference type="InterPro" id="IPR029058">
    <property type="entry name" value="AB_hydrolase_fold"/>
</dbReference>
<protein>
    <submittedName>
        <fullName evidence="4">Proline iminopeptidase</fullName>
        <ecNumber evidence="4">3.4.11.5</ecNumber>
    </submittedName>
</protein>
<evidence type="ECO:0000313" key="5">
    <source>
        <dbReference type="Proteomes" id="UP000540506"/>
    </source>
</evidence>
<feature type="domain" description="AB hydrolase-1" evidence="3">
    <location>
        <begin position="33"/>
        <end position="269"/>
    </location>
</feature>
<reference evidence="4 5" key="1">
    <citation type="submission" date="2020-08" db="EMBL/GenBank/DDBJ databases">
        <title>Sequencing the genomes of 1000 actinobacteria strains.</title>
        <authorList>
            <person name="Klenk H.-P."/>
        </authorList>
    </citation>
    <scope>NUCLEOTIDE SEQUENCE [LARGE SCALE GENOMIC DNA]</scope>
    <source>
        <strain evidence="4 5">DSM 41654</strain>
    </source>
</reference>
<dbReference type="PANTHER" id="PTHR43798:SF33">
    <property type="entry name" value="HYDROLASE, PUTATIVE (AFU_ORTHOLOGUE AFUA_2G14860)-RELATED"/>
    <property type="match status" value="1"/>
</dbReference>
<comment type="similarity">
    <text evidence="1">Belongs to the peptidase S33 family.</text>
</comment>
<evidence type="ECO:0000256" key="2">
    <source>
        <dbReference type="ARBA" id="ARBA00022801"/>
    </source>
</evidence>
<dbReference type="EC" id="3.4.11.5" evidence="4"/>
<evidence type="ECO:0000313" key="4">
    <source>
        <dbReference type="EMBL" id="MBB4926903.1"/>
    </source>
</evidence>
<dbReference type="AlphaFoldDB" id="A0A7W7R861"/>
<dbReference type="SUPFAM" id="SSF53474">
    <property type="entry name" value="alpha/beta-Hydrolases"/>
    <property type="match status" value="1"/>
</dbReference>
<accession>A0A7W7R861</accession>
<dbReference type="GO" id="GO:0016020">
    <property type="term" value="C:membrane"/>
    <property type="evidence" value="ECO:0007669"/>
    <property type="project" value="TreeGrafter"/>
</dbReference>
<dbReference type="EMBL" id="JACHJV010000001">
    <property type="protein sequence ID" value="MBB4926903.1"/>
    <property type="molecule type" value="Genomic_DNA"/>
</dbReference>
<dbReference type="Gene3D" id="3.40.50.1820">
    <property type="entry name" value="alpha/beta hydrolase"/>
    <property type="match status" value="1"/>
</dbReference>
<dbReference type="PANTHER" id="PTHR43798">
    <property type="entry name" value="MONOACYLGLYCEROL LIPASE"/>
    <property type="match status" value="1"/>
</dbReference>
<name>A0A7W7R861_KITKI</name>
<dbReference type="PRINTS" id="PR00793">
    <property type="entry name" value="PROAMNOPTASE"/>
</dbReference>
<keyword evidence="4" id="KW-0031">Aminopeptidase</keyword>
<gene>
    <name evidence="4" type="ORF">FHR34_005896</name>
</gene>
<keyword evidence="2 4" id="KW-0378">Hydrolase</keyword>
<dbReference type="InterPro" id="IPR002410">
    <property type="entry name" value="Peptidase_S33"/>
</dbReference>
<sequence>MHSEMDGVTEELVTADDGGLLWTTASGTRGSRAFVFCHGGPGFWDTLGPIAELLDDVAFSVRWDQRGAGRSNHRGPYSVDRCIADLEAVRRHYELDRISVLGHSWGATLALQYALAHPDRVERLVYISGTGLSWDWYPEYEARQNAALAPHQARLTALAAKPELTDAERREQDLLYITADFPDPTTAPAHAEDQVTPWFPADPACNSAVNAETRSWDEQDLIKQCQALDVPTLIIDGSRDPRPRSAIDSLHRALPDVRRVVLERAGHVPWVDDDSSFASALRSFVVGSDV</sequence>
<dbReference type="Proteomes" id="UP000540506">
    <property type="component" value="Unassembled WGS sequence"/>
</dbReference>
<dbReference type="InterPro" id="IPR000073">
    <property type="entry name" value="AB_hydrolase_1"/>
</dbReference>
<evidence type="ECO:0000256" key="1">
    <source>
        <dbReference type="ARBA" id="ARBA00010088"/>
    </source>
</evidence>
<dbReference type="Pfam" id="PF00561">
    <property type="entry name" value="Abhydrolase_1"/>
    <property type="match status" value="1"/>
</dbReference>
<dbReference type="RefSeq" id="WP_246560140.1">
    <property type="nucleotide sequence ID" value="NZ_JACHJV010000001.1"/>
</dbReference>
<dbReference type="InterPro" id="IPR050266">
    <property type="entry name" value="AB_hydrolase_sf"/>
</dbReference>
<keyword evidence="4" id="KW-0645">Protease</keyword>
<keyword evidence="5" id="KW-1185">Reference proteome</keyword>